<reference evidence="2 3" key="1">
    <citation type="submission" date="2016-10" db="EMBL/GenBank/DDBJ databases">
        <title>Paenibacillus species isolates.</title>
        <authorList>
            <person name="Beno S.M."/>
        </authorList>
    </citation>
    <scope>NUCLEOTIDE SEQUENCE [LARGE SCALE GENOMIC DNA]</scope>
    <source>
        <strain evidence="2 3">FSL H7-0604</strain>
    </source>
</reference>
<dbReference type="PANTHER" id="PTHR43792">
    <property type="entry name" value="GNAT FAMILY, PUTATIVE (AFU_ORTHOLOGUE AFUA_3G00765)-RELATED-RELATED"/>
    <property type="match status" value="1"/>
</dbReference>
<accession>A0A1R0WV40</accession>
<dbReference type="EMBL" id="MKQP01000078">
    <property type="protein sequence ID" value="OMD21580.1"/>
    <property type="molecule type" value="Genomic_DNA"/>
</dbReference>
<evidence type="ECO:0000259" key="1">
    <source>
        <dbReference type="PROSITE" id="PS51186"/>
    </source>
</evidence>
<dbReference type="Pfam" id="PF13302">
    <property type="entry name" value="Acetyltransf_3"/>
    <property type="match status" value="1"/>
</dbReference>
<dbReference type="SUPFAM" id="SSF55729">
    <property type="entry name" value="Acyl-CoA N-acyltransferases (Nat)"/>
    <property type="match status" value="1"/>
</dbReference>
<comment type="caution">
    <text evidence="2">The sequence shown here is derived from an EMBL/GenBank/DDBJ whole genome shotgun (WGS) entry which is preliminary data.</text>
</comment>
<dbReference type="InterPro" id="IPR000182">
    <property type="entry name" value="GNAT_dom"/>
</dbReference>
<dbReference type="InterPro" id="IPR016181">
    <property type="entry name" value="Acyl_CoA_acyltransferase"/>
</dbReference>
<evidence type="ECO:0000313" key="3">
    <source>
        <dbReference type="Proteomes" id="UP000187465"/>
    </source>
</evidence>
<name>A0A1R0WV40_9BACL</name>
<dbReference type="AlphaFoldDB" id="A0A1R0WV40"/>
<dbReference type="PROSITE" id="PS51186">
    <property type="entry name" value="GNAT"/>
    <property type="match status" value="1"/>
</dbReference>
<dbReference type="Gene3D" id="3.40.630.30">
    <property type="match status" value="1"/>
</dbReference>
<feature type="domain" description="N-acetyltransferase" evidence="1">
    <location>
        <begin position="33"/>
        <end position="176"/>
    </location>
</feature>
<protein>
    <submittedName>
        <fullName evidence="2">GNAT family N-acetyltransferase</fullName>
    </submittedName>
</protein>
<proteinExistence type="predicted"/>
<sequence>MEGVKLNNQSIVFPALHTERIELRILNLEDANVVFRHFSDEEVTRYMDIEPCKDLKEAEEIIQYHLDDSGCRWGMFEKANNEFIGTCGYHYLRRVGNEFTAEVGYDLSRAFWGKGYMYEVMKEIIDLGFLNLGFTSIDTTVEPENVRSLMLLERLGFEQDAELRDQLLYFVLKRNR</sequence>
<gene>
    <name evidence="2" type="ORF">BJP51_07450</name>
</gene>
<dbReference type="Proteomes" id="UP000187465">
    <property type="component" value="Unassembled WGS sequence"/>
</dbReference>
<dbReference type="GO" id="GO:0005737">
    <property type="term" value="C:cytoplasm"/>
    <property type="evidence" value="ECO:0007669"/>
    <property type="project" value="TreeGrafter"/>
</dbReference>
<dbReference type="InterPro" id="IPR051531">
    <property type="entry name" value="N-acetyltransferase"/>
</dbReference>
<evidence type="ECO:0000313" key="2">
    <source>
        <dbReference type="EMBL" id="OMD21580.1"/>
    </source>
</evidence>
<organism evidence="2 3">
    <name type="scientific">Paenibacillus odorifer</name>
    <dbReference type="NCBI Taxonomy" id="189426"/>
    <lineage>
        <taxon>Bacteria</taxon>
        <taxon>Bacillati</taxon>
        <taxon>Bacillota</taxon>
        <taxon>Bacilli</taxon>
        <taxon>Bacillales</taxon>
        <taxon>Paenibacillaceae</taxon>
        <taxon>Paenibacillus</taxon>
    </lineage>
</organism>
<keyword evidence="2" id="KW-0808">Transferase</keyword>
<dbReference type="PANTHER" id="PTHR43792:SF9">
    <property type="entry name" value="RIBOSOMAL-PROTEIN-ALANINE ACETYLTRANSFERASE"/>
    <property type="match status" value="1"/>
</dbReference>
<dbReference type="GO" id="GO:0008999">
    <property type="term" value="F:protein-N-terminal-alanine acetyltransferase activity"/>
    <property type="evidence" value="ECO:0007669"/>
    <property type="project" value="TreeGrafter"/>
</dbReference>